<feature type="compositionally biased region" description="Basic residues" evidence="1">
    <location>
        <begin position="239"/>
        <end position="248"/>
    </location>
</feature>
<protein>
    <submittedName>
        <fullName evidence="2">Uncharacterized protein</fullName>
    </submittedName>
</protein>
<evidence type="ECO:0000313" key="3">
    <source>
        <dbReference type="Proteomes" id="UP000615446"/>
    </source>
</evidence>
<sequence length="310" mass="37924">MEKYRLQIDFKEKGEYREWRKKCIDAIIWKNEILNSKKLEDLFIFNFKEEFDWSFSLKFISNSHKYKRTQCSEADTYERSYKIKNLLKELPMYKMPKEREVNMIESDLCPRCKEESENWEHVWICEDNEVTIRETIDEAIDKYEQKLKQEERTEDSDSMQQIYIDLRTILYENSIIIQDKSREWEMLRGISNNRFHKISRKNVKNLIKELWEDCYEHLRTKIWKRRCDIVNEMKKIKGITKKDKKKRKMETTEKEGNIEKNKKTKENNSKNPEKNLLEKIKLVTKDKILDRVTNDHSIKNNWSNVLKLPN</sequence>
<comment type="caution">
    <text evidence="2">The sequence shown here is derived from an EMBL/GenBank/DDBJ whole genome shotgun (WGS) entry which is preliminary data.</text>
</comment>
<feature type="compositionally biased region" description="Basic and acidic residues" evidence="1">
    <location>
        <begin position="249"/>
        <end position="276"/>
    </location>
</feature>
<feature type="region of interest" description="Disordered" evidence="1">
    <location>
        <begin position="239"/>
        <end position="276"/>
    </location>
</feature>
<reference evidence="2" key="1">
    <citation type="submission" date="2019-10" db="EMBL/GenBank/DDBJ databases">
        <title>Conservation and host-specific expression of non-tandemly repeated heterogenous ribosome RNA gene in arbuscular mycorrhizal fungi.</title>
        <authorList>
            <person name="Maeda T."/>
            <person name="Kobayashi Y."/>
            <person name="Nakagawa T."/>
            <person name="Ezawa T."/>
            <person name="Yamaguchi K."/>
            <person name="Bino T."/>
            <person name="Nishimoto Y."/>
            <person name="Shigenobu S."/>
            <person name="Kawaguchi M."/>
        </authorList>
    </citation>
    <scope>NUCLEOTIDE SEQUENCE</scope>
    <source>
        <strain evidence="2">HR1</strain>
    </source>
</reference>
<organism evidence="2 3">
    <name type="scientific">Rhizophagus clarus</name>
    <dbReference type="NCBI Taxonomy" id="94130"/>
    <lineage>
        <taxon>Eukaryota</taxon>
        <taxon>Fungi</taxon>
        <taxon>Fungi incertae sedis</taxon>
        <taxon>Mucoromycota</taxon>
        <taxon>Glomeromycotina</taxon>
        <taxon>Glomeromycetes</taxon>
        <taxon>Glomerales</taxon>
        <taxon>Glomeraceae</taxon>
        <taxon>Rhizophagus</taxon>
    </lineage>
</organism>
<dbReference type="EMBL" id="BLAL01000197">
    <property type="protein sequence ID" value="GES91138.1"/>
    <property type="molecule type" value="Genomic_DNA"/>
</dbReference>
<dbReference type="OrthoDB" id="2441320at2759"/>
<evidence type="ECO:0000256" key="1">
    <source>
        <dbReference type="SAM" id="MobiDB-lite"/>
    </source>
</evidence>
<dbReference type="Proteomes" id="UP000615446">
    <property type="component" value="Unassembled WGS sequence"/>
</dbReference>
<gene>
    <name evidence="2" type="ORF">RCL2_001797000</name>
</gene>
<dbReference type="AlphaFoldDB" id="A0A8H3LTQ6"/>
<proteinExistence type="predicted"/>
<accession>A0A8H3LTQ6</accession>
<name>A0A8H3LTQ6_9GLOM</name>
<evidence type="ECO:0000313" key="2">
    <source>
        <dbReference type="EMBL" id="GES91138.1"/>
    </source>
</evidence>